<sequence length="169" mass="19048">MPNAPEQPEGEGRNDNGEEARPLQAGAAVYNDYDEAQLAAAASLEQLRPEMVAEMRGFRLVPRPIALPLIAACRWLGDLDVSAEQVRAMSVAELNEGRLYRRRVESMNNAFLHRLRAITVGDLDDSHLDFLESLMEDEDFAPARIQRMSQAAYLLYRWLEASLAMARMQ</sequence>
<evidence type="ECO:0000313" key="2">
    <source>
        <dbReference type="EMBL" id="CAE0250339.1"/>
    </source>
</evidence>
<gene>
    <name evidence="2" type="ORF">PBIL07802_LOCUS12540</name>
</gene>
<dbReference type="AlphaFoldDB" id="A0A7S3D928"/>
<reference evidence="2" key="1">
    <citation type="submission" date="2021-01" db="EMBL/GenBank/DDBJ databases">
        <authorList>
            <person name="Corre E."/>
            <person name="Pelletier E."/>
            <person name="Niang G."/>
            <person name="Scheremetjew M."/>
            <person name="Finn R."/>
            <person name="Kale V."/>
            <person name="Holt S."/>
            <person name="Cochrane G."/>
            <person name="Meng A."/>
            <person name="Brown T."/>
            <person name="Cohen L."/>
        </authorList>
    </citation>
    <scope>NUCLEOTIDE SEQUENCE</scope>
    <source>
        <strain evidence="2">NIES-2562</strain>
    </source>
</reference>
<feature type="region of interest" description="Disordered" evidence="1">
    <location>
        <begin position="1"/>
        <end position="23"/>
    </location>
</feature>
<proteinExistence type="predicted"/>
<accession>A0A7S3D928</accession>
<protein>
    <submittedName>
        <fullName evidence="2">Uncharacterized protein</fullName>
    </submittedName>
</protein>
<name>A0A7S3D928_9EUKA</name>
<dbReference type="EMBL" id="HBIB01019243">
    <property type="protein sequence ID" value="CAE0250339.1"/>
    <property type="molecule type" value="Transcribed_RNA"/>
</dbReference>
<dbReference type="Gene3D" id="1.20.920.60">
    <property type="match status" value="1"/>
</dbReference>
<organism evidence="2">
    <name type="scientific">Palpitomonas bilix</name>
    <dbReference type="NCBI Taxonomy" id="652834"/>
    <lineage>
        <taxon>Eukaryota</taxon>
        <taxon>Eukaryota incertae sedis</taxon>
    </lineage>
</organism>
<feature type="compositionally biased region" description="Basic and acidic residues" evidence="1">
    <location>
        <begin position="10"/>
        <end position="21"/>
    </location>
</feature>
<evidence type="ECO:0000256" key="1">
    <source>
        <dbReference type="SAM" id="MobiDB-lite"/>
    </source>
</evidence>